<keyword evidence="8 9" id="KW-0804">Transcription</keyword>
<feature type="domain" description="Response regulatory" evidence="11">
    <location>
        <begin position="10"/>
        <end position="127"/>
    </location>
</feature>
<dbReference type="InterPro" id="IPR001789">
    <property type="entry name" value="Sig_transdc_resp-reg_receiver"/>
</dbReference>
<dbReference type="OrthoDB" id="7187989at2"/>
<comment type="caution">
    <text evidence="12">The sequence shown here is derived from an EMBL/GenBank/DDBJ whole genome shotgun (WGS) entry which is preliminary data.</text>
</comment>
<evidence type="ECO:0000259" key="11">
    <source>
        <dbReference type="PROSITE" id="PS50110"/>
    </source>
</evidence>
<dbReference type="InterPro" id="IPR024187">
    <property type="entry name" value="Sig_transdc_resp-reg_cit/mal"/>
</dbReference>
<keyword evidence="6 9" id="KW-0238">DNA-binding</keyword>
<dbReference type="PANTHER" id="PTHR45526">
    <property type="entry name" value="TRANSCRIPTIONAL REGULATORY PROTEIN DPIA"/>
    <property type="match status" value="1"/>
</dbReference>
<comment type="subcellular location">
    <subcellularLocation>
        <location evidence="1 9">Cytoplasm</location>
    </subcellularLocation>
</comment>
<dbReference type="InterPro" id="IPR051271">
    <property type="entry name" value="2C-system_Tx_regulators"/>
</dbReference>
<evidence type="ECO:0000256" key="6">
    <source>
        <dbReference type="ARBA" id="ARBA00023125"/>
    </source>
</evidence>
<dbReference type="Pfam" id="PF00072">
    <property type="entry name" value="Response_reg"/>
    <property type="match status" value="1"/>
</dbReference>
<dbReference type="SUPFAM" id="SSF52172">
    <property type="entry name" value="CheY-like"/>
    <property type="match status" value="1"/>
</dbReference>
<keyword evidence="5 9" id="KW-0805">Transcription regulation</keyword>
<dbReference type="Pfam" id="PF09339">
    <property type="entry name" value="HTH_IclR"/>
    <property type="match status" value="1"/>
</dbReference>
<dbReference type="EMBL" id="PGFE01000001">
    <property type="protein sequence ID" value="PJJ77660.1"/>
    <property type="molecule type" value="Genomic_DNA"/>
</dbReference>
<dbReference type="InterPro" id="IPR005471">
    <property type="entry name" value="Tscrpt_reg_IclR_N"/>
</dbReference>
<evidence type="ECO:0000256" key="8">
    <source>
        <dbReference type="ARBA" id="ARBA00023163"/>
    </source>
</evidence>
<dbReference type="InterPro" id="IPR011006">
    <property type="entry name" value="CheY-like_superfamily"/>
</dbReference>
<dbReference type="GO" id="GO:0000156">
    <property type="term" value="F:phosphorelay response regulator activity"/>
    <property type="evidence" value="ECO:0007669"/>
    <property type="project" value="TreeGrafter"/>
</dbReference>
<protein>
    <recommendedName>
        <fullName evidence="9">Transcriptional regulatory protein</fullName>
    </recommendedName>
</protein>
<dbReference type="GO" id="GO:0003700">
    <property type="term" value="F:DNA-binding transcription factor activity"/>
    <property type="evidence" value="ECO:0007669"/>
    <property type="project" value="InterPro"/>
</dbReference>
<evidence type="ECO:0000256" key="2">
    <source>
        <dbReference type="ARBA" id="ARBA00022490"/>
    </source>
</evidence>
<reference evidence="12 13" key="1">
    <citation type="submission" date="2017-11" db="EMBL/GenBank/DDBJ databases">
        <title>Genomic Encyclopedia of Archaeal and Bacterial Type Strains, Phase II (KMG-II): From Individual Species to Whole Genera.</title>
        <authorList>
            <person name="Goeker M."/>
        </authorList>
    </citation>
    <scope>NUCLEOTIDE SEQUENCE [LARGE SCALE GENOMIC DNA]</scope>
    <source>
        <strain evidence="12 13">DSM 25478</strain>
    </source>
</reference>
<dbReference type="RefSeq" id="WP_100422008.1">
    <property type="nucleotide sequence ID" value="NZ_BOOX01000003.1"/>
</dbReference>
<proteinExistence type="predicted"/>
<keyword evidence="13" id="KW-1185">Reference proteome</keyword>
<dbReference type="InterPro" id="IPR036388">
    <property type="entry name" value="WH-like_DNA-bd_sf"/>
</dbReference>
<accession>A0A2M9D0H9</accession>
<dbReference type="GO" id="GO:0003677">
    <property type="term" value="F:DNA binding"/>
    <property type="evidence" value="ECO:0007669"/>
    <property type="project" value="UniProtKB-KW"/>
</dbReference>
<organism evidence="12 13">
    <name type="scientific">Sediminihabitans luteus</name>
    <dbReference type="NCBI Taxonomy" id="1138585"/>
    <lineage>
        <taxon>Bacteria</taxon>
        <taxon>Bacillati</taxon>
        <taxon>Actinomycetota</taxon>
        <taxon>Actinomycetes</taxon>
        <taxon>Micrococcales</taxon>
        <taxon>Cellulomonadaceae</taxon>
        <taxon>Sediminihabitans</taxon>
    </lineage>
</organism>
<sequence>MSPRTDERVRTLVVEDDRTIARLHRGFVESHPGFVVVAEAHTGDEALRAVTLFDPELVLLDIYLPDTTGLHVLRQIRRRPGPPVDVIATTAARELDTVREAMAGGVQHYLVKPFTAAALRERLDEVLRFRAGVRAVHGELDQAGVDALVQGRGPTPTLPKGLSPRSLDRVAAALAHAPADAGLSAAEVAAATGMARVSARRYLEHLVACGRASVDPRYGGTGRPENGFRPV</sequence>
<gene>
    <name evidence="12" type="ORF">CLV28_0885</name>
</gene>
<dbReference type="AlphaFoldDB" id="A0A2M9D0H9"/>
<dbReference type="Proteomes" id="UP000231693">
    <property type="component" value="Unassembled WGS sequence"/>
</dbReference>
<evidence type="ECO:0000256" key="1">
    <source>
        <dbReference type="ARBA" id="ARBA00004496"/>
    </source>
</evidence>
<dbReference type="PIRSF" id="PIRSF006171">
    <property type="entry name" value="RR_citrat_malat"/>
    <property type="match status" value="1"/>
</dbReference>
<keyword evidence="3 10" id="KW-0597">Phosphoprotein</keyword>
<dbReference type="Gene3D" id="3.40.50.2300">
    <property type="match status" value="1"/>
</dbReference>
<dbReference type="PROSITE" id="PS50110">
    <property type="entry name" value="RESPONSE_REGULATORY"/>
    <property type="match status" value="1"/>
</dbReference>
<dbReference type="SMART" id="SM00448">
    <property type="entry name" value="REC"/>
    <property type="match status" value="1"/>
</dbReference>
<dbReference type="GO" id="GO:0005737">
    <property type="term" value="C:cytoplasm"/>
    <property type="evidence" value="ECO:0007669"/>
    <property type="project" value="UniProtKB-SubCell"/>
</dbReference>
<evidence type="ECO:0000256" key="4">
    <source>
        <dbReference type="ARBA" id="ARBA00023012"/>
    </source>
</evidence>
<evidence type="ECO:0000256" key="7">
    <source>
        <dbReference type="ARBA" id="ARBA00023159"/>
    </source>
</evidence>
<evidence type="ECO:0000256" key="3">
    <source>
        <dbReference type="ARBA" id="ARBA00022553"/>
    </source>
</evidence>
<dbReference type="PANTHER" id="PTHR45526:SF1">
    <property type="entry name" value="TRANSCRIPTIONAL REGULATORY PROTEIN DCUR-RELATED"/>
    <property type="match status" value="1"/>
</dbReference>
<name>A0A2M9D0H9_9CELL</name>
<evidence type="ECO:0000313" key="12">
    <source>
        <dbReference type="EMBL" id="PJJ77660.1"/>
    </source>
</evidence>
<keyword evidence="4 9" id="KW-0902">Two-component regulatory system</keyword>
<keyword evidence="2 9" id="KW-0963">Cytoplasm</keyword>
<dbReference type="Gene3D" id="1.10.10.10">
    <property type="entry name" value="Winged helix-like DNA-binding domain superfamily/Winged helix DNA-binding domain"/>
    <property type="match status" value="1"/>
</dbReference>
<evidence type="ECO:0000313" key="13">
    <source>
        <dbReference type="Proteomes" id="UP000231693"/>
    </source>
</evidence>
<evidence type="ECO:0000256" key="10">
    <source>
        <dbReference type="PROSITE-ProRule" id="PRU00169"/>
    </source>
</evidence>
<evidence type="ECO:0000256" key="9">
    <source>
        <dbReference type="PIRNR" id="PIRNR006171"/>
    </source>
</evidence>
<feature type="modified residue" description="4-aspartylphosphate" evidence="10">
    <location>
        <position position="61"/>
    </location>
</feature>
<keyword evidence="7 9" id="KW-0010">Activator</keyword>
<evidence type="ECO:0000256" key="5">
    <source>
        <dbReference type="ARBA" id="ARBA00023015"/>
    </source>
</evidence>